<organism evidence="6 7">
    <name type="scientific">Blastococcus mobilis</name>
    <dbReference type="NCBI Taxonomy" id="1938746"/>
    <lineage>
        <taxon>Bacteria</taxon>
        <taxon>Bacillati</taxon>
        <taxon>Actinomycetota</taxon>
        <taxon>Actinomycetes</taxon>
        <taxon>Geodermatophilales</taxon>
        <taxon>Geodermatophilaceae</taxon>
        <taxon>Blastococcus</taxon>
    </lineage>
</organism>
<dbReference type="PANTHER" id="PTHR33514">
    <property type="entry name" value="PROTEIN ABCI12, CHLOROPLASTIC"/>
    <property type="match status" value="1"/>
</dbReference>
<keyword evidence="3 5" id="KW-1133">Transmembrane helix</keyword>
<evidence type="ECO:0000256" key="3">
    <source>
        <dbReference type="ARBA" id="ARBA00022989"/>
    </source>
</evidence>
<dbReference type="CDD" id="cd16914">
    <property type="entry name" value="EcfT"/>
    <property type="match status" value="1"/>
</dbReference>
<sequence length="217" mass="23025">MQSLYVPGTTHVHRAPAGVKLAVLALLGLALFATARLVVVAAAFVLVLAAGLLWARLPRRALLSQVRPVWIWLVALFGFHLLVTGPLVGAVAVLRLLTLVIAAAVVTATTRVTALVAVIEWLTSPLRVFGVRPGRIGLVIAMTLRFIPLVADRAARIREAQAARGADRVRPAMVVPLLVQVLRMATTVGEALDARGAGDVTARRPGRRAAVDSVRTT</sequence>
<feature type="transmembrane region" description="Helical" evidence="5">
    <location>
        <begin position="96"/>
        <end position="122"/>
    </location>
</feature>
<feature type="transmembrane region" description="Helical" evidence="5">
    <location>
        <begin position="69"/>
        <end position="89"/>
    </location>
</feature>
<evidence type="ECO:0000256" key="5">
    <source>
        <dbReference type="SAM" id="Phobius"/>
    </source>
</evidence>
<keyword evidence="2 5" id="KW-0812">Transmembrane</keyword>
<dbReference type="Pfam" id="PF02361">
    <property type="entry name" value="CbiQ"/>
    <property type="match status" value="1"/>
</dbReference>
<dbReference type="EMBL" id="FZNO01000034">
    <property type="protein sequence ID" value="SNR87275.1"/>
    <property type="molecule type" value="Genomic_DNA"/>
</dbReference>
<keyword evidence="4 5" id="KW-0472">Membrane</keyword>
<reference evidence="6 7" key="1">
    <citation type="submission" date="2017-06" db="EMBL/GenBank/DDBJ databases">
        <authorList>
            <person name="Kim H.J."/>
            <person name="Triplett B.A."/>
        </authorList>
    </citation>
    <scope>NUCLEOTIDE SEQUENCE [LARGE SCALE GENOMIC DNA]</scope>
    <source>
        <strain evidence="6 7">DSM 44272</strain>
    </source>
</reference>
<dbReference type="InterPro" id="IPR003339">
    <property type="entry name" value="ABC/ECF_trnsptr_transmembrane"/>
</dbReference>
<gene>
    <name evidence="6" type="ORF">SAMN06272737_1347</name>
</gene>
<evidence type="ECO:0000256" key="2">
    <source>
        <dbReference type="ARBA" id="ARBA00022692"/>
    </source>
</evidence>
<dbReference type="AlphaFoldDB" id="A0A238ZVA9"/>
<evidence type="ECO:0000313" key="6">
    <source>
        <dbReference type="EMBL" id="SNR87275.1"/>
    </source>
</evidence>
<name>A0A238ZVA9_9ACTN</name>
<proteinExistence type="predicted"/>
<feature type="transmembrane region" description="Helical" evidence="5">
    <location>
        <begin position="134"/>
        <end position="151"/>
    </location>
</feature>
<dbReference type="RefSeq" id="WP_089338620.1">
    <property type="nucleotide sequence ID" value="NZ_FZNO01000034.1"/>
</dbReference>
<dbReference type="Proteomes" id="UP000198403">
    <property type="component" value="Unassembled WGS sequence"/>
</dbReference>
<comment type="subcellular location">
    <subcellularLocation>
        <location evidence="1">Membrane</location>
        <topology evidence="1">Multi-pass membrane protein</topology>
    </subcellularLocation>
</comment>
<dbReference type="PANTHER" id="PTHR33514:SF13">
    <property type="entry name" value="PROTEIN ABCI12, CHLOROPLASTIC"/>
    <property type="match status" value="1"/>
</dbReference>
<feature type="transmembrane region" description="Helical" evidence="5">
    <location>
        <begin position="21"/>
        <end position="49"/>
    </location>
</feature>
<evidence type="ECO:0000256" key="1">
    <source>
        <dbReference type="ARBA" id="ARBA00004141"/>
    </source>
</evidence>
<protein>
    <submittedName>
        <fullName evidence="6">Biotin transport system permease protein</fullName>
    </submittedName>
</protein>
<evidence type="ECO:0000256" key="4">
    <source>
        <dbReference type="ARBA" id="ARBA00023136"/>
    </source>
</evidence>
<accession>A0A238ZVA9</accession>
<dbReference type="OrthoDB" id="509049at2"/>
<keyword evidence="7" id="KW-1185">Reference proteome</keyword>
<dbReference type="GO" id="GO:0005886">
    <property type="term" value="C:plasma membrane"/>
    <property type="evidence" value="ECO:0007669"/>
    <property type="project" value="TreeGrafter"/>
</dbReference>
<evidence type="ECO:0000313" key="7">
    <source>
        <dbReference type="Proteomes" id="UP000198403"/>
    </source>
</evidence>